<protein>
    <recommendedName>
        <fullName evidence="5">Dioxygenase</fullName>
        <ecNumber evidence="5">1.13.11.-</ecNumber>
    </recommendedName>
</protein>
<dbReference type="EMBL" id="JAUSRB010000002">
    <property type="protein sequence ID" value="MDP9868109.1"/>
    <property type="molecule type" value="Genomic_DNA"/>
</dbReference>
<evidence type="ECO:0000256" key="1">
    <source>
        <dbReference type="ARBA" id="ARBA00006787"/>
    </source>
</evidence>
<dbReference type="Pfam" id="PF03055">
    <property type="entry name" value="RPE65"/>
    <property type="match status" value="1"/>
</dbReference>
<sequence>MTTAAPAYLTGDLAPVPDEIGAVDLPVTGTLPAELTGRYFRNGPNPLPGQDPGHWFAGHGMIHGLRLRDGRAEWYRNRWVRTRAFTDDAPFAGPDGLDLTAVRANTHIVRHADRILALVENGLPYEMTPELETVGPCDFGGRLTTAMTAHPKRDPVTGELHLFGYGFFAPYLTYHRLSAAGALVESRVVDVPGPTMIHDFAITENHVVWLDLPVVFDLETLGRGMPFRWDDSYGARIGVMDRAGRVTWFDVDPCYIFHVGNAHEDASGRVVLEAVRYTREAFTSAWSRIGDSANPVAETDGAVVHRWVLDPARGTVREEQLDDRAVEFPTFNEDRLGRASRFLYAVTDGAVVKYDTETSAGLGRELGGRPGEAVFVPAAGAAAEDDGWLLSIVTDHAGDGSELLVLDAAGLDSVASVRLPRRVPAGFHGSWLPDS</sequence>
<comment type="caution">
    <text evidence="6">The sequence shown here is derived from an EMBL/GenBank/DDBJ whole genome shotgun (WGS) entry which is preliminary data.</text>
</comment>
<name>A0ABT9RFT1_9ACTN</name>
<dbReference type="RefSeq" id="WP_306870556.1">
    <property type="nucleotide sequence ID" value="NZ_JAUSRB010000002.1"/>
</dbReference>
<dbReference type="InterPro" id="IPR004294">
    <property type="entry name" value="Carotenoid_Oase"/>
</dbReference>
<comment type="cofactor">
    <cofactor evidence="5">
        <name>Fe(2+)</name>
        <dbReference type="ChEBI" id="CHEBI:29033"/>
    </cofactor>
    <text evidence="5">Binds 1 Fe(2+) ion per subunit.</text>
</comment>
<accession>A0ABT9RFT1</accession>
<evidence type="ECO:0000256" key="4">
    <source>
        <dbReference type="ARBA" id="ARBA00023004"/>
    </source>
</evidence>
<keyword evidence="7" id="KW-1185">Reference proteome</keyword>
<evidence type="ECO:0000313" key="6">
    <source>
        <dbReference type="EMBL" id="MDP9868109.1"/>
    </source>
</evidence>
<evidence type="ECO:0000256" key="3">
    <source>
        <dbReference type="ARBA" id="ARBA00023002"/>
    </source>
</evidence>
<gene>
    <name evidence="6" type="ORF">J2S55_007375</name>
</gene>
<dbReference type="EC" id="1.13.11.-" evidence="5"/>
<dbReference type="PANTHER" id="PTHR10543:SF89">
    <property type="entry name" value="CAROTENOID 9,10(9',10')-CLEAVAGE DIOXYGENASE 1"/>
    <property type="match status" value="1"/>
</dbReference>
<dbReference type="Proteomes" id="UP001230426">
    <property type="component" value="Unassembled WGS sequence"/>
</dbReference>
<keyword evidence="2 5" id="KW-0479">Metal-binding</keyword>
<keyword evidence="4 5" id="KW-0408">Iron</keyword>
<comment type="similarity">
    <text evidence="1 5">Belongs to the carotenoid oxygenase family.</text>
</comment>
<evidence type="ECO:0000313" key="7">
    <source>
        <dbReference type="Proteomes" id="UP001230426"/>
    </source>
</evidence>
<proteinExistence type="inferred from homology"/>
<organism evidence="6 7">
    <name type="scientific">Streptosporangium brasiliense</name>
    <dbReference type="NCBI Taxonomy" id="47480"/>
    <lineage>
        <taxon>Bacteria</taxon>
        <taxon>Bacillati</taxon>
        <taxon>Actinomycetota</taxon>
        <taxon>Actinomycetes</taxon>
        <taxon>Streptosporangiales</taxon>
        <taxon>Streptosporangiaceae</taxon>
        <taxon>Streptosporangium</taxon>
    </lineage>
</organism>
<reference evidence="6 7" key="1">
    <citation type="submission" date="2023-07" db="EMBL/GenBank/DDBJ databases">
        <title>Sequencing the genomes of 1000 actinobacteria strains.</title>
        <authorList>
            <person name="Klenk H.-P."/>
        </authorList>
    </citation>
    <scope>NUCLEOTIDE SEQUENCE [LARGE SCALE GENOMIC DNA]</scope>
    <source>
        <strain evidence="6 7">DSM 44109</strain>
    </source>
</reference>
<evidence type="ECO:0000256" key="5">
    <source>
        <dbReference type="RuleBase" id="RU364048"/>
    </source>
</evidence>
<keyword evidence="5 6" id="KW-0223">Dioxygenase</keyword>
<dbReference type="GO" id="GO:0051213">
    <property type="term" value="F:dioxygenase activity"/>
    <property type="evidence" value="ECO:0007669"/>
    <property type="project" value="UniProtKB-KW"/>
</dbReference>
<dbReference type="PANTHER" id="PTHR10543">
    <property type="entry name" value="BETA-CAROTENE DIOXYGENASE"/>
    <property type="match status" value="1"/>
</dbReference>
<evidence type="ECO:0000256" key="2">
    <source>
        <dbReference type="ARBA" id="ARBA00022723"/>
    </source>
</evidence>
<keyword evidence="3 5" id="KW-0560">Oxidoreductase</keyword>